<protein>
    <submittedName>
        <fullName evidence="2">Uncharacterized protein</fullName>
    </submittedName>
</protein>
<reference evidence="2 3" key="1">
    <citation type="journal article" date="2017" name="Gigascience">
        <title>Genome sequence of the small brown planthopper, Laodelphax striatellus.</title>
        <authorList>
            <person name="Zhu J."/>
            <person name="Jiang F."/>
            <person name="Wang X."/>
            <person name="Yang P."/>
            <person name="Bao Y."/>
            <person name="Zhao W."/>
            <person name="Wang W."/>
            <person name="Lu H."/>
            <person name="Wang Q."/>
            <person name="Cui N."/>
            <person name="Li J."/>
            <person name="Chen X."/>
            <person name="Luo L."/>
            <person name="Yu J."/>
            <person name="Kang L."/>
            <person name="Cui F."/>
        </authorList>
    </citation>
    <scope>NUCLEOTIDE SEQUENCE [LARGE SCALE GENOMIC DNA]</scope>
    <source>
        <strain evidence="2">Lst14</strain>
    </source>
</reference>
<dbReference type="AlphaFoldDB" id="A0A482WJL8"/>
<sequence>MLSYMVPSLEEKPPPVPQNPSTSTASKDHRLQLSLAPDRLTNGQLTNGHHAAPALPPAAAPGGRKAAVSTESSASSLSSSDTHDKPKPKLLNGATKHTSLKRNQYPITGEVINYPYFKM</sequence>
<feature type="compositionally biased region" description="Low complexity" evidence="1">
    <location>
        <begin position="60"/>
        <end position="80"/>
    </location>
</feature>
<feature type="region of interest" description="Disordered" evidence="1">
    <location>
        <begin position="1"/>
        <end position="103"/>
    </location>
</feature>
<comment type="caution">
    <text evidence="2">The sequence shown here is derived from an EMBL/GenBank/DDBJ whole genome shotgun (WGS) entry which is preliminary data.</text>
</comment>
<evidence type="ECO:0000313" key="2">
    <source>
        <dbReference type="EMBL" id="RZF33727.1"/>
    </source>
</evidence>
<keyword evidence="3" id="KW-1185">Reference proteome</keyword>
<organism evidence="2 3">
    <name type="scientific">Laodelphax striatellus</name>
    <name type="common">Small brown planthopper</name>
    <name type="synonym">Delphax striatella</name>
    <dbReference type="NCBI Taxonomy" id="195883"/>
    <lineage>
        <taxon>Eukaryota</taxon>
        <taxon>Metazoa</taxon>
        <taxon>Ecdysozoa</taxon>
        <taxon>Arthropoda</taxon>
        <taxon>Hexapoda</taxon>
        <taxon>Insecta</taxon>
        <taxon>Pterygota</taxon>
        <taxon>Neoptera</taxon>
        <taxon>Paraneoptera</taxon>
        <taxon>Hemiptera</taxon>
        <taxon>Auchenorrhyncha</taxon>
        <taxon>Fulgoroidea</taxon>
        <taxon>Delphacidae</taxon>
        <taxon>Criomorphinae</taxon>
        <taxon>Laodelphax</taxon>
    </lineage>
</organism>
<proteinExistence type="predicted"/>
<dbReference type="Proteomes" id="UP000291343">
    <property type="component" value="Unassembled WGS sequence"/>
</dbReference>
<name>A0A482WJL8_LAOST</name>
<evidence type="ECO:0000313" key="3">
    <source>
        <dbReference type="Proteomes" id="UP000291343"/>
    </source>
</evidence>
<accession>A0A482WJL8</accession>
<gene>
    <name evidence="2" type="ORF">LSTR_LSTR007755</name>
</gene>
<dbReference type="EMBL" id="QKKF02033568">
    <property type="protein sequence ID" value="RZF33727.1"/>
    <property type="molecule type" value="Genomic_DNA"/>
</dbReference>
<evidence type="ECO:0000256" key="1">
    <source>
        <dbReference type="SAM" id="MobiDB-lite"/>
    </source>
</evidence>
<dbReference type="InParanoid" id="A0A482WJL8"/>